<evidence type="ECO:0000313" key="2">
    <source>
        <dbReference type="EMBL" id="KUN58513.1"/>
    </source>
</evidence>
<dbReference type="Proteomes" id="UP000054375">
    <property type="component" value="Unassembled WGS sequence"/>
</dbReference>
<comment type="caution">
    <text evidence="2">The sequence shown here is derived from an EMBL/GenBank/DDBJ whole genome shotgun (WGS) entry which is preliminary data.</text>
</comment>
<organism evidence="2 3">
    <name type="scientific">Streptomyces griseorubiginosus</name>
    <dbReference type="NCBI Taxonomy" id="67304"/>
    <lineage>
        <taxon>Bacteria</taxon>
        <taxon>Bacillati</taxon>
        <taxon>Actinomycetota</taxon>
        <taxon>Actinomycetes</taxon>
        <taxon>Kitasatosporales</taxon>
        <taxon>Streptomycetaceae</taxon>
        <taxon>Streptomyces</taxon>
    </lineage>
</organism>
<reference evidence="2 3" key="1">
    <citation type="submission" date="2015-10" db="EMBL/GenBank/DDBJ databases">
        <title>Draft genome sequence of Streptomyces griseorubiginosus DSM 40469, type strain for the species Streptomyces griseorubiginosus.</title>
        <authorList>
            <person name="Ruckert C."/>
            <person name="Winkler A."/>
            <person name="Kalinowski J."/>
            <person name="Kampfer P."/>
            <person name="Glaeser S."/>
        </authorList>
    </citation>
    <scope>NUCLEOTIDE SEQUENCE [LARGE SCALE GENOMIC DNA]</scope>
    <source>
        <strain evidence="2 3">DSM 40469</strain>
    </source>
</reference>
<gene>
    <name evidence="2" type="ORF">AQJ54_41425</name>
</gene>
<dbReference type="EMBL" id="LMWV01000045">
    <property type="protein sequence ID" value="KUN58513.1"/>
    <property type="molecule type" value="Genomic_DNA"/>
</dbReference>
<keyword evidence="1" id="KW-0812">Transmembrane</keyword>
<name>A0A117QWV3_9ACTN</name>
<keyword evidence="3" id="KW-1185">Reference proteome</keyword>
<proteinExistence type="predicted"/>
<sequence length="87" mass="9004">MTPAGGPEFLAWDFSLVGAYGEACDTFGSVAASRAGLPPLHPAQGHGLDRRCCWALALLLGLFSDLALSPMLAVVILVSAVKLARHG</sequence>
<keyword evidence="1" id="KW-0472">Membrane</keyword>
<dbReference type="AlphaFoldDB" id="A0A117QWV3"/>
<feature type="transmembrane region" description="Helical" evidence="1">
    <location>
        <begin position="54"/>
        <end position="81"/>
    </location>
</feature>
<evidence type="ECO:0000256" key="1">
    <source>
        <dbReference type="SAM" id="Phobius"/>
    </source>
</evidence>
<protein>
    <submittedName>
        <fullName evidence="2">Uncharacterized protein</fullName>
    </submittedName>
</protein>
<accession>A0A117QWV3</accession>
<evidence type="ECO:0000313" key="3">
    <source>
        <dbReference type="Proteomes" id="UP000054375"/>
    </source>
</evidence>
<keyword evidence="1" id="KW-1133">Transmembrane helix</keyword>